<dbReference type="EMBL" id="LGCL01000027">
    <property type="protein sequence ID" value="KPL75528.1"/>
    <property type="molecule type" value="Genomic_DNA"/>
</dbReference>
<dbReference type="Pfam" id="PF04465">
    <property type="entry name" value="DUF499"/>
    <property type="match status" value="1"/>
</dbReference>
<organism evidence="1 2">
    <name type="scientific">Ornatilinea apprima</name>
    <dbReference type="NCBI Taxonomy" id="1134406"/>
    <lineage>
        <taxon>Bacteria</taxon>
        <taxon>Bacillati</taxon>
        <taxon>Chloroflexota</taxon>
        <taxon>Anaerolineae</taxon>
        <taxon>Anaerolineales</taxon>
        <taxon>Anaerolineaceae</taxon>
        <taxon>Ornatilinea</taxon>
    </lineage>
</organism>
<proteinExistence type="predicted"/>
<evidence type="ECO:0000313" key="2">
    <source>
        <dbReference type="Proteomes" id="UP000050417"/>
    </source>
</evidence>
<gene>
    <name evidence="1" type="ORF">ADN00_12870</name>
</gene>
<dbReference type="OrthoDB" id="9757917at2"/>
<dbReference type="AlphaFoldDB" id="A0A0P6X016"/>
<protein>
    <recommendedName>
        <fullName evidence="3">ATPase AAA</fullName>
    </recommendedName>
</protein>
<name>A0A0P6X016_9CHLR</name>
<reference evidence="1 2" key="1">
    <citation type="submission" date="2015-07" db="EMBL/GenBank/DDBJ databases">
        <title>Genome sequence of Ornatilinea apprima DSM 23815.</title>
        <authorList>
            <person name="Hemp J."/>
            <person name="Ward L.M."/>
            <person name="Pace L.A."/>
            <person name="Fischer W.W."/>
        </authorList>
    </citation>
    <scope>NUCLEOTIDE SEQUENCE [LARGE SCALE GENOMIC DNA]</scope>
    <source>
        <strain evidence="1 2">P3M-1</strain>
    </source>
</reference>
<sequence>MSQALQNWRKGVLPHEDIRENKVNETLFAVNLSRAINNKGASEYREPKLFFERTYLTRTLQSLILDVVNILRRQPVSNSVLHLQTNFGGGKSHAELALYHLLTSPQQALEVTHLADFLAMNGITEIPKASVAALPCADLNAQGRQVEGGLKILTLWGEIAYRLGGVELYNLIRENDQHRTSPGVDDLRNVLVQAGPNLILIDELLHYVDKAAGIPVADSNLGTQTVAFLRELSEAVDQVDHSVLVASLTASDMEGIQVLTQDQAMFTLSQLEDVLRRLEDVRTPIESSEIYEIARLRLFEHVSTNLSTQAAQCYSQMYRTDPWRDVLPAKCRDTAYEGLLDRAYPFHPSIIDVLYERWGSRPQFQLTRGTLRFLSHFLAHLWKPESAHLAQGPVIHLSDIDLSDDDLRGETLKVAGSVWEAVIGTDIATWEGSESIWEGKESISQKIDHERGGLYKRYKLTQGVATSVLMFTHGGMMTRPTPEPDIRLAVIHPDIPLPDLHQAMDDCAQRLYFYYKEEGGLIFKTEPNPNKVLADERSNVETDEARRKVESLIEDILGKSNLFNISLYGFHNGLVKEPANVPDEGALQMVILPPGQPLHQGKLDGKLTTFLSNISENYGARHRMNRNMVMFMVPDAGSIGQAIGRTMDWIAAENVLNDSGLMARFSEGQQDYIREKLSSARGDAKEFIKKAYRTVILPNGEASKYEVVELGYAPLNRTVIQQAYEDLITNGKIHQEFNPSLLDGRWESLWPKTATVITTQTLWEKFSRRSDAPILTGVDVLRNMVKKGVERGIFGFGVLTDTNEDMLKKGSYEHGRIHLGAFDANDLGMLEISHRTVLMRIDQVNALFKPITKEEVAMLVTSPRSPVQAVFHAARNSPMVTGRADPASFFTAILDGVKAGLFGYATSSNATIQRGAETELALSDIGFSGYLIGEDVPLPVSADEVAALVPDDGLVSVQEIYQKAVSTYGSERVTEQGLLNALQRCIKEQRFGVTEEATGIAQYDAKALTLAGFIGKPKVLPPDVRHLRFSGVVSAVDLAHVIKATNALSKLGEATITIDLRLELKGDVNDHSVNMNLTELRQRVSGVKIEDVKGGSQ</sequence>
<keyword evidence="2" id="KW-1185">Reference proteome</keyword>
<dbReference type="Proteomes" id="UP000050417">
    <property type="component" value="Unassembled WGS sequence"/>
</dbReference>
<comment type="caution">
    <text evidence="1">The sequence shown here is derived from an EMBL/GenBank/DDBJ whole genome shotgun (WGS) entry which is preliminary data.</text>
</comment>
<evidence type="ECO:0000313" key="1">
    <source>
        <dbReference type="EMBL" id="KPL75528.1"/>
    </source>
</evidence>
<dbReference type="InterPro" id="IPR007555">
    <property type="entry name" value="DUF499"/>
</dbReference>
<accession>A0A0P6X016</accession>
<dbReference type="STRING" id="1134406.ADN00_12870"/>
<dbReference type="RefSeq" id="WP_075063424.1">
    <property type="nucleotide sequence ID" value="NZ_LGCL01000027.1"/>
</dbReference>
<evidence type="ECO:0008006" key="3">
    <source>
        <dbReference type="Google" id="ProtNLM"/>
    </source>
</evidence>